<evidence type="ECO:0000256" key="1">
    <source>
        <dbReference type="SAM" id="Phobius"/>
    </source>
</evidence>
<keyword evidence="3" id="KW-1185">Reference proteome</keyword>
<name>A0A6I5KNW8_9FLAO</name>
<dbReference type="RefSeq" id="WP_163632629.1">
    <property type="nucleotide sequence ID" value="NZ_JAAAMI010000001.1"/>
</dbReference>
<dbReference type="CDD" id="cd13128">
    <property type="entry name" value="MATE_Wzx_like"/>
    <property type="match status" value="1"/>
</dbReference>
<evidence type="ECO:0000313" key="3">
    <source>
        <dbReference type="Proteomes" id="UP000468707"/>
    </source>
</evidence>
<dbReference type="Proteomes" id="UP000468707">
    <property type="component" value="Unassembled WGS sequence"/>
</dbReference>
<organism evidence="2 3">
    <name type="scientific">Flagellimonas sediminis</name>
    <dbReference type="NCBI Taxonomy" id="2696468"/>
    <lineage>
        <taxon>Bacteria</taxon>
        <taxon>Pseudomonadati</taxon>
        <taxon>Bacteroidota</taxon>
        <taxon>Flavobacteriia</taxon>
        <taxon>Flavobacteriales</taxon>
        <taxon>Flavobacteriaceae</taxon>
        <taxon>Flagellimonas</taxon>
    </lineage>
</organism>
<feature type="transmembrane region" description="Helical" evidence="1">
    <location>
        <begin position="176"/>
        <end position="197"/>
    </location>
</feature>
<feature type="transmembrane region" description="Helical" evidence="1">
    <location>
        <begin position="92"/>
        <end position="113"/>
    </location>
</feature>
<feature type="transmembrane region" description="Helical" evidence="1">
    <location>
        <begin position="152"/>
        <end position="170"/>
    </location>
</feature>
<evidence type="ECO:0000313" key="2">
    <source>
        <dbReference type="EMBL" id="NDV42143.1"/>
    </source>
</evidence>
<dbReference type="Pfam" id="PF13440">
    <property type="entry name" value="Polysacc_synt_3"/>
    <property type="match status" value="1"/>
</dbReference>
<accession>A0A6I5KNW8</accession>
<feature type="transmembrane region" description="Helical" evidence="1">
    <location>
        <begin position="49"/>
        <end position="71"/>
    </location>
</feature>
<dbReference type="AlphaFoldDB" id="A0A6I5KNW8"/>
<dbReference type="PANTHER" id="PTHR43424">
    <property type="entry name" value="LOCUS PUTATIVE PROTEIN 1-RELATED"/>
    <property type="match status" value="1"/>
</dbReference>
<feature type="transmembrane region" description="Helical" evidence="1">
    <location>
        <begin position="256"/>
        <end position="276"/>
    </location>
</feature>
<feature type="transmembrane region" description="Helical" evidence="1">
    <location>
        <begin position="296"/>
        <end position="314"/>
    </location>
</feature>
<dbReference type="PANTHER" id="PTHR43424:SF1">
    <property type="entry name" value="LOCUS PUTATIVE PROTEIN 1-RELATED"/>
    <property type="match status" value="1"/>
</dbReference>
<sequence length="433" mass="49182">MSKFVDQDNWRLISNVGWLFFDKGYGAILTLFVYSWIANYFGKQIFGVWNYLMAFSSIIPAISSFGMNFIIVKLIKERPILRTLTIINAMAIRLLGGLITAALFIIIYVMVGINIERDYLLAVGILFLSQIILNINVFVYDNEAQLQNRDTVLSRNIALTLGSAARILCIQFNLTIIYFALTFILEYAIFLYVSYWISNIKIGSLRIKLNRAVSNELFVKGLPLMLSAMVVILYLKVDQVLIGYFMDNASVGIYSAASRITEMVYAVPVIISSVFFPRIIEIKNRKEQREVMLKKLYGIVTLICFLTSLLIYFFSDNIIELIFGPVYENSSEVLKIYAWSLVFMGWQVSSSKFLLVIERNDLIFIRGLIGLIVNISLNIVLIPEYGLKGAAIATLISYFMASYGSNIFFKDLRPLIILQLTGIFAIIKSSKQA</sequence>
<keyword evidence="1" id="KW-0472">Membrane</keyword>
<keyword evidence="1" id="KW-1133">Transmembrane helix</keyword>
<keyword evidence="1" id="KW-0812">Transmembrane</keyword>
<feature type="transmembrane region" description="Helical" evidence="1">
    <location>
        <begin position="334"/>
        <end position="356"/>
    </location>
</feature>
<reference evidence="2 3" key="1">
    <citation type="submission" date="2020-01" db="EMBL/GenBank/DDBJ databases">
        <title>Muricauda sediminis sp.nov. 40Bstr401.</title>
        <authorList>
            <person name="Xue Z."/>
            <person name="Zhu S."/>
            <person name="Ren N."/>
            <person name="Chen T."/>
            <person name="Chen X."/>
            <person name="Chen J."/>
            <person name="Yang J."/>
        </authorList>
    </citation>
    <scope>NUCLEOTIDE SEQUENCE [LARGE SCALE GENOMIC DNA]</scope>
    <source>
        <strain evidence="2 3">40Bstr401</strain>
    </source>
</reference>
<feature type="transmembrane region" description="Helical" evidence="1">
    <location>
        <begin position="12"/>
        <end position="37"/>
    </location>
</feature>
<comment type="caution">
    <text evidence="2">The sequence shown here is derived from an EMBL/GenBank/DDBJ whole genome shotgun (WGS) entry which is preliminary data.</text>
</comment>
<proteinExistence type="predicted"/>
<feature type="transmembrane region" description="Helical" evidence="1">
    <location>
        <begin position="363"/>
        <end position="383"/>
    </location>
</feature>
<feature type="transmembrane region" description="Helical" evidence="1">
    <location>
        <begin position="217"/>
        <end position="236"/>
    </location>
</feature>
<dbReference type="EMBL" id="JAAAMI010000001">
    <property type="protein sequence ID" value="NDV42143.1"/>
    <property type="molecule type" value="Genomic_DNA"/>
</dbReference>
<gene>
    <name evidence="2" type="ORF">GTK07_02300</name>
</gene>
<dbReference type="InterPro" id="IPR052556">
    <property type="entry name" value="PolySynth_Transporter"/>
</dbReference>
<protein>
    <submittedName>
        <fullName evidence="2">Oligosaccharide flippase family protein</fullName>
    </submittedName>
</protein>
<feature type="transmembrane region" description="Helical" evidence="1">
    <location>
        <begin position="389"/>
        <end position="409"/>
    </location>
</feature>
<feature type="transmembrane region" description="Helical" evidence="1">
    <location>
        <begin position="119"/>
        <end position="140"/>
    </location>
</feature>